<comment type="caution">
    <text evidence="1">The sequence shown here is derived from an EMBL/GenBank/DDBJ whole genome shotgun (WGS) entry which is preliminary data.</text>
</comment>
<name>A0ACB8P136_CITSI</name>
<sequence length="245" mass="27406">MKTGDYQMDEKNIFLHGELEEEVSMRIPPGHLKESEPKIVCKLNKTLYGLEQSPRAWYAKLSSVLMMSGLQKSVADSSLFVKKGISGIRVVLVYVDDIVIIGNDHEEISKLKALLHRKFAIKDLGILKYFLGIKVAYSTKGIFLNQRKYVLDLLQDSRKLRAKPAETPTETGDVDWAACPIDRRSTTGHCIFVGGNSVTWKSKKQNVAAKSSAKAEYCAMSTNTSEIIWLRALLKDLSFATTEST</sequence>
<dbReference type="EMBL" id="CM039170">
    <property type="protein sequence ID" value="KAH9803320.1"/>
    <property type="molecule type" value="Genomic_DNA"/>
</dbReference>
<accession>A0ACB8P136</accession>
<evidence type="ECO:0000313" key="2">
    <source>
        <dbReference type="Proteomes" id="UP000829398"/>
    </source>
</evidence>
<evidence type="ECO:0000313" key="1">
    <source>
        <dbReference type="EMBL" id="KAH9803320.1"/>
    </source>
</evidence>
<gene>
    <name evidence="1" type="ORF">KPL71_001717</name>
</gene>
<proteinExistence type="predicted"/>
<reference evidence="2" key="1">
    <citation type="journal article" date="2023" name="Hortic. Res.">
        <title>A chromosome-level phased genome enabling allele-level studies in sweet orange: a case study on citrus Huanglongbing tolerance.</title>
        <authorList>
            <person name="Wu B."/>
            <person name="Yu Q."/>
            <person name="Deng Z."/>
            <person name="Duan Y."/>
            <person name="Luo F."/>
            <person name="Gmitter F. Jr."/>
        </authorList>
    </citation>
    <scope>NUCLEOTIDE SEQUENCE [LARGE SCALE GENOMIC DNA]</scope>
    <source>
        <strain evidence="2">cv. Valencia</strain>
    </source>
</reference>
<protein>
    <submittedName>
        <fullName evidence="1">Uncharacterized protein</fullName>
    </submittedName>
</protein>
<dbReference type="Proteomes" id="UP000829398">
    <property type="component" value="Chromosome 1"/>
</dbReference>
<organism evidence="1 2">
    <name type="scientific">Citrus sinensis</name>
    <name type="common">Sweet orange</name>
    <name type="synonym">Citrus aurantium var. sinensis</name>
    <dbReference type="NCBI Taxonomy" id="2711"/>
    <lineage>
        <taxon>Eukaryota</taxon>
        <taxon>Viridiplantae</taxon>
        <taxon>Streptophyta</taxon>
        <taxon>Embryophyta</taxon>
        <taxon>Tracheophyta</taxon>
        <taxon>Spermatophyta</taxon>
        <taxon>Magnoliopsida</taxon>
        <taxon>eudicotyledons</taxon>
        <taxon>Gunneridae</taxon>
        <taxon>Pentapetalae</taxon>
        <taxon>rosids</taxon>
        <taxon>malvids</taxon>
        <taxon>Sapindales</taxon>
        <taxon>Rutaceae</taxon>
        <taxon>Aurantioideae</taxon>
        <taxon>Citrus</taxon>
    </lineage>
</organism>
<keyword evidence="2" id="KW-1185">Reference proteome</keyword>